<dbReference type="InParanoid" id="E4WQZ8"/>
<comment type="subcellular location">
    <subcellularLocation>
        <location evidence="1">Nucleus</location>
    </subcellularLocation>
</comment>
<feature type="region of interest" description="Disordered" evidence="12">
    <location>
        <begin position="96"/>
        <end position="123"/>
    </location>
</feature>
<evidence type="ECO:0000256" key="5">
    <source>
        <dbReference type="ARBA" id="ARBA00023015"/>
    </source>
</evidence>
<dbReference type="GO" id="GO:0005634">
    <property type="term" value="C:nucleus"/>
    <property type="evidence" value="ECO:0007669"/>
    <property type="project" value="UniProtKB-SubCell"/>
</dbReference>
<name>E4WQZ8_OIKDI</name>
<dbReference type="Pfam" id="PF09340">
    <property type="entry name" value="NuA4"/>
    <property type="match status" value="1"/>
</dbReference>
<proteinExistence type="inferred from homology"/>
<keyword evidence="8" id="KW-0539">Nucleus</keyword>
<dbReference type="GO" id="GO:0006325">
    <property type="term" value="P:chromatin organization"/>
    <property type="evidence" value="ECO:0007669"/>
    <property type="project" value="UniProtKB-KW"/>
</dbReference>
<organism evidence="13">
    <name type="scientific">Oikopleura dioica</name>
    <name type="common">Tunicate</name>
    <dbReference type="NCBI Taxonomy" id="34765"/>
    <lineage>
        <taxon>Eukaryota</taxon>
        <taxon>Metazoa</taxon>
        <taxon>Chordata</taxon>
        <taxon>Tunicata</taxon>
        <taxon>Appendicularia</taxon>
        <taxon>Copelata</taxon>
        <taxon>Oikopleuridae</taxon>
        <taxon>Oikopleura</taxon>
    </lineage>
</organism>
<comment type="function">
    <text evidence="10">Component of the NuA4 histone acetyltransferase complex which is involved in transcriptional activation of select genes principally by acetylation of nucleosomal histone H4 and H2A. This modification may both alter nucleosome - DNA interactions and promote interaction of the modified histones with other proteins which positively regulate transcription. Component of HBO1 complexes, which specifically mediate acetylation of histone H3 at 'Lys-14' (H3K14ac), and have reduced activity toward histone H4. Component of the MOZ/MORF complex which has a histone H3 acetyltransferase activity.</text>
</comment>
<evidence type="ECO:0000256" key="3">
    <source>
        <dbReference type="ARBA" id="ARBA00019141"/>
    </source>
</evidence>
<dbReference type="AlphaFoldDB" id="E4WQZ8"/>
<keyword evidence="6" id="KW-0175">Coiled coil</keyword>
<keyword evidence="4" id="KW-0156">Chromatin regulator</keyword>
<evidence type="ECO:0000313" key="13">
    <source>
        <dbReference type="EMBL" id="CBY20987.1"/>
    </source>
</evidence>
<evidence type="ECO:0000256" key="6">
    <source>
        <dbReference type="ARBA" id="ARBA00023054"/>
    </source>
</evidence>
<evidence type="ECO:0000256" key="1">
    <source>
        <dbReference type="ARBA" id="ARBA00004123"/>
    </source>
</evidence>
<evidence type="ECO:0000256" key="7">
    <source>
        <dbReference type="ARBA" id="ARBA00023163"/>
    </source>
</evidence>
<reference evidence="13" key="1">
    <citation type="journal article" date="2010" name="Science">
        <title>Plasticity of animal genome architecture unmasked by rapid evolution of a pelagic tunicate.</title>
        <authorList>
            <person name="Denoeud F."/>
            <person name="Henriet S."/>
            <person name="Mungpakdee S."/>
            <person name="Aury J.M."/>
            <person name="Da Silva C."/>
            <person name="Brinkmann H."/>
            <person name="Mikhaleva J."/>
            <person name="Olsen L.C."/>
            <person name="Jubin C."/>
            <person name="Canestro C."/>
            <person name="Bouquet J.M."/>
            <person name="Danks G."/>
            <person name="Poulain J."/>
            <person name="Campsteijn C."/>
            <person name="Adamski M."/>
            <person name="Cross I."/>
            <person name="Yadetie F."/>
            <person name="Muffato M."/>
            <person name="Louis A."/>
            <person name="Butcher S."/>
            <person name="Tsagkogeorga G."/>
            <person name="Konrad A."/>
            <person name="Singh S."/>
            <person name="Jensen M.F."/>
            <person name="Cong E.H."/>
            <person name="Eikeseth-Otteraa H."/>
            <person name="Noel B."/>
            <person name="Anthouard V."/>
            <person name="Porcel B.M."/>
            <person name="Kachouri-Lafond R."/>
            <person name="Nishino A."/>
            <person name="Ugolini M."/>
            <person name="Chourrout P."/>
            <person name="Nishida H."/>
            <person name="Aasland R."/>
            <person name="Huzurbazar S."/>
            <person name="Westhof E."/>
            <person name="Delsuc F."/>
            <person name="Lehrach H."/>
            <person name="Reinhardt R."/>
            <person name="Weissenbach J."/>
            <person name="Roy S.W."/>
            <person name="Artiguenave F."/>
            <person name="Postlethwait J.H."/>
            <person name="Manak J.R."/>
            <person name="Thompson E.M."/>
            <person name="Jaillon O."/>
            <person name="Du Pasquier L."/>
            <person name="Boudinot P."/>
            <person name="Liberles D.A."/>
            <person name="Volff J.N."/>
            <person name="Philippe H."/>
            <person name="Lenhard B."/>
            <person name="Roest Crollius H."/>
            <person name="Wincker P."/>
            <person name="Chourrout D."/>
        </authorList>
    </citation>
    <scope>NUCLEOTIDE SEQUENCE [LARGE SCALE GENOMIC DNA]</scope>
</reference>
<evidence type="ECO:0000256" key="11">
    <source>
        <dbReference type="RuleBase" id="RU368022"/>
    </source>
</evidence>
<dbReference type="GO" id="GO:0000123">
    <property type="term" value="C:histone acetyltransferase complex"/>
    <property type="evidence" value="ECO:0007669"/>
    <property type="project" value="InterPro"/>
</dbReference>
<dbReference type="InterPro" id="IPR015418">
    <property type="entry name" value="Eaf6"/>
</dbReference>
<accession>E4WQZ8</accession>
<dbReference type="PANTHER" id="PTHR13476">
    <property type="entry name" value="CHROMATIN MODIFICATION-RELATED PROTEIN MEAF6"/>
    <property type="match status" value="1"/>
</dbReference>
<evidence type="ECO:0000313" key="14">
    <source>
        <dbReference type="Proteomes" id="UP000001307"/>
    </source>
</evidence>
<keyword evidence="7 11" id="KW-0804">Transcription</keyword>
<evidence type="ECO:0000256" key="8">
    <source>
        <dbReference type="ARBA" id="ARBA00023242"/>
    </source>
</evidence>
<evidence type="ECO:0000256" key="2">
    <source>
        <dbReference type="ARBA" id="ARBA00010916"/>
    </source>
</evidence>
<evidence type="ECO:0000256" key="9">
    <source>
        <dbReference type="ARBA" id="ARBA00031748"/>
    </source>
</evidence>
<evidence type="ECO:0000256" key="10">
    <source>
        <dbReference type="ARBA" id="ARBA00046129"/>
    </source>
</evidence>
<evidence type="ECO:0000256" key="4">
    <source>
        <dbReference type="ARBA" id="ARBA00022853"/>
    </source>
</evidence>
<sequence length="123" mass="14498">MPEKDEIPLTPEKQELMDLYKQKVELQKCLMDLEKQIYGFEEGYLNDTRDFGNVVIGWENAESNRNRNKVDKKHTAKRIRNSERIFSMSSVTSFDVNPSLREKDTDDENQNDENPKKKKKKTA</sequence>
<comment type="similarity">
    <text evidence="2 11">Belongs to the EAF6 family.</text>
</comment>
<protein>
    <recommendedName>
        <fullName evidence="3">Chromatin modification-related protein MEAF6</fullName>
    </recommendedName>
    <alternativeName>
        <fullName evidence="9">Esa1-associated factor 6 homolog</fullName>
    </alternativeName>
</protein>
<evidence type="ECO:0000256" key="12">
    <source>
        <dbReference type="SAM" id="MobiDB-lite"/>
    </source>
</evidence>
<keyword evidence="14" id="KW-1185">Reference proteome</keyword>
<gene>
    <name evidence="13" type="ORF">GSOID_T00000998001</name>
</gene>
<keyword evidence="5 11" id="KW-0805">Transcription regulation</keyword>
<dbReference type="Proteomes" id="UP000001307">
    <property type="component" value="Unassembled WGS sequence"/>
</dbReference>
<dbReference type="EMBL" id="FN653015">
    <property type="protein sequence ID" value="CBY20987.1"/>
    <property type="molecule type" value="Genomic_DNA"/>
</dbReference>
<dbReference type="OrthoDB" id="440324at2759"/>